<evidence type="ECO:0000256" key="2">
    <source>
        <dbReference type="ARBA" id="ARBA00022801"/>
    </source>
</evidence>
<dbReference type="EMBL" id="POUA01000159">
    <property type="protein sequence ID" value="PZG42151.1"/>
    <property type="molecule type" value="Genomic_DNA"/>
</dbReference>
<comment type="similarity">
    <text evidence="1">Belongs to the peptidase S13 family.</text>
</comment>
<dbReference type="NCBIfam" id="TIGR00666">
    <property type="entry name" value="PBP4"/>
    <property type="match status" value="1"/>
</dbReference>
<dbReference type="InterPro" id="IPR012338">
    <property type="entry name" value="Beta-lactam/transpept-like"/>
</dbReference>
<accession>A0A2W2G203</accession>
<evidence type="ECO:0000256" key="3">
    <source>
        <dbReference type="SAM" id="Phobius"/>
    </source>
</evidence>
<keyword evidence="5" id="KW-1185">Reference proteome</keyword>
<sequence>MERRDRWTVVVTLGLLQVFVIAAGIHVITNDVNLSALTGLPRPAPPAEPPPVPVVTAGPVLAAGGNGPLPAKGTLAARLADALGDPALGDSVGASVMDTATGTVLYGSGSDSGITPASTTKIVTSVAALASIGPEARLATRVVTGSAKGSIVLVGGGDPTLLGPKAPRHPPYPKQASLAQLAQSTAQALQAKGVDKVTLGYDDSLFTGPRLGPGWKPGYVPEGNVSPVTALAIDEGRRGPDLRARVADPPRVAATAFAKLLAKYGVSASASVKRVRAGRQAAELARVESAPMYALVERALTMSDNDLSEALARHVAIKEGRPASFAGAAQAVRAVLGRLNAGKGVEVHDGSGLSTKNRISPSGLARLLTAAASPANPRLHAVASGMPIAAFSGTLDDRFGDKESIPGAGLVRAKTGTLNGVNTLAGLATTIDGRLIAFAFMADDVRSGWGEAEAALDRLAAIVSRCGC</sequence>
<dbReference type="PRINTS" id="PR00922">
    <property type="entry name" value="DADACBPTASE3"/>
</dbReference>
<gene>
    <name evidence="4" type="primary">dacB</name>
    <name evidence="4" type="ORF">C1I98_20140</name>
</gene>
<keyword evidence="3" id="KW-0812">Transmembrane</keyword>
<dbReference type="InterPro" id="IPR000667">
    <property type="entry name" value="Peptidase_S13"/>
</dbReference>
<dbReference type="PANTHER" id="PTHR30023">
    <property type="entry name" value="D-ALANYL-D-ALANINE CARBOXYPEPTIDASE"/>
    <property type="match status" value="1"/>
</dbReference>
<reference evidence="4 5" key="1">
    <citation type="submission" date="2018-01" db="EMBL/GenBank/DDBJ databases">
        <title>Draft genome sequence of Sphaerisporangium sp. 7K107.</title>
        <authorList>
            <person name="Sahin N."/>
            <person name="Saygin H."/>
            <person name="Ay H."/>
        </authorList>
    </citation>
    <scope>NUCLEOTIDE SEQUENCE [LARGE SCALE GENOMIC DNA]</scope>
    <source>
        <strain evidence="4 5">7K107</strain>
    </source>
</reference>
<keyword evidence="4" id="KW-0645">Protease</keyword>
<evidence type="ECO:0000313" key="4">
    <source>
        <dbReference type="EMBL" id="PZG42151.1"/>
    </source>
</evidence>
<keyword evidence="2" id="KW-0378">Hydrolase</keyword>
<protein>
    <submittedName>
        <fullName evidence="4">D-alanyl-D-alanine carboxypeptidase/D-alanyl-D-alanine-endopeptidase</fullName>
    </submittedName>
</protein>
<evidence type="ECO:0000313" key="5">
    <source>
        <dbReference type="Proteomes" id="UP000248544"/>
    </source>
</evidence>
<dbReference type="GO" id="GO:0000270">
    <property type="term" value="P:peptidoglycan metabolic process"/>
    <property type="evidence" value="ECO:0007669"/>
    <property type="project" value="TreeGrafter"/>
</dbReference>
<keyword evidence="4" id="KW-0121">Carboxypeptidase</keyword>
<dbReference type="Pfam" id="PF02113">
    <property type="entry name" value="Peptidase_S13"/>
    <property type="match status" value="2"/>
</dbReference>
<evidence type="ECO:0000256" key="1">
    <source>
        <dbReference type="ARBA" id="ARBA00006096"/>
    </source>
</evidence>
<feature type="transmembrane region" description="Helical" evidence="3">
    <location>
        <begin position="7"/>
        <end position="28"/>
    </location>
</feature>
<keyword evidence="3" id="KW-1133">Transmembrane helix</keyword>
<dbReference type="GO" id="GO:0004185">
    <property type="term" value="F:serine-type carboxypeptidase activity"/>
    <property type="evidence" value="ECO:0007669"/>
    <property type="project" value="InterPro"/>
</dbReference>
<name>A0A2W2G203_9ACTN</name>
<keyword evidence="3" id="KW-0472">Membrane</keyword>
<dbReference type="RefSeq" id="WP_111168989.1">
    <property type="nucleotide sequence ID" value="NZ_POUA01000159.1"/>
</dbReference>
<proteinExistence type="inferred from homology"/>
<organism evidence="4 5">
    <name type="scientific">Spongiactinospora gelatinilytica</name>
    <dbReference type="NCBI Taxonomy" id="2666298"/>
    <lineage>
        <taxon>Bacteria</taxon>
        <taxon>Bacillati</taxon>
        <taxon>Actinomycetota</taxon>
        <taxon>Actinomycetes</taxon>
        <taxon>Streptosporangiales</taxon>
        <taxon>Streptosporangiaceae</taxon>
        <taxon>Spongiactinospora</taxon>
    </lineage>
</organism>
<dbReference type="GO" id="GO:0006508">
    <property type="term" value="P:proteolysis"/>
    <property type="evidence" value="ECO:0007669"/>
    <property type="project" value="InterPro"/>
</dbReference>
<dbReference type="AlphaFoldDB" id="A0A2W2G203"/>
<dbReference type="SUPFAM" id="SSF56601">
    <property type="entry name" value="beta-lactamase/transpeptidase-like"/>
    <property type="match status" value="1"/>
</dbReference>
<dbReference type="PANTHER" id="PTHR30023:SF0">
    <property type="entry name" value="PENICILLIN-SENSITIVE CARBOXYPEPTIDASE A"/>
    <property type="match status" value="1"/>
</dbReference>
<comment type="caution">
    <text evidence="4">The sequence shown here is derived from an EMBL/GenBank/DDBJ whole genome shotgun (WGS) entry which is preliminary data.</text>
</comment>
<dbReference type="Gene3D" id="3.40.710.10">
    <property type="entry name" value="DD-peptidase/beta-lactamase superfamily"/>
    <property type="match status" value="2"/>
</dbReference>
<dbReference type="Proteomes" id="UP000248544">
    <property type="component" value="Unassembled WGS sequence"/>
</dbReference>